<evidence type="ECO:0000313" key="2">
    <source>
        <dbReference type="EMBL" id="KAG2221590.1"/>
    </source>
</evidence>
<feature type="region of interest" description="Disordered" evidence="1">
    <location>
        <begin position="21"/>
        <end position="42"/>
    </location>
</feature>
<proteinExistence type="predicted"/>
<name>A0A8H7S2R4_9FUNG</name>
<reference evidence="2 3" key="1">
    <citation type="submission" date="2020-12" db="EMBL/GenBank/DDBJ databases">
        <title>Metabolic potential, ecology and presence of endohyphal bacteria is reflected in genomic diversity of Mucoromycotina.</title>
        <authorList>
            <person name="Muszewska A."/>
            <person name="Okrasinska A."/>
            <person name="Steczkiewicz K."/>
            <person name="Drgas O."/>
            <person name="Orlowska M."/>
            <person name="Perlinska-Lenart U."/>
            <person name="Aleksandrzak-Piekarczyk T."/>
            <person name="Szatraj K."/>
            <person name="Zielenkiewicz U."/>
            <person name="Pilsyk S."/>
            <person name="Malc E."/>
            <person name="Mieczkowski P."/>
            <person name="Kruszewska J.S."/>
            <person name="Biernat P."/>
            <person name="Pawlowska J."/>
        </authorList>
    </citation>
    <scope>NUCLEOTIDE SEQUENCE [LARGE SCALE GENOMIC DNA]</scope>
    <source>
        <strain evidence="2 3">CBS 142.35</strain>
    </source>
</reference>
<gene>
    <name evidence="2" type="ORF">INT45_005164</name>
</gene>
<feature type="compositionally biased region" description="Low complexity" evidence="1">
    <location>
        <begin position="33"/>
        <end position="42"/>
    </location>
</feature>
<accession>A0A8H7S2R4</accession>
<dbReference type="Proteomes" id="UP000646827">
    <property type="component" value="Unassembled WGS sequence"/>
</dbReference>
<organism evidence="2 3">
    <name type="scientific">Circinella minor</name>
    <dbReference type="NCBI Taxonomy" id="1195481"/>
    <lineage>
        <taxon>Eukaryota</taxon>
        <taxon>Fungi</taxon>
        <taxon>Fungi incertae sedis</taxon>
        <taxon>Mucoromycota</taxon>
        <taxon>Mucoromycotina</taxon>
        <taxon>Mucoromycetes</taxon>
        <taxon>Mucorales</taxon>
        <taxon>Lichtheimiaceae</taxon>
        <taxon>Circinella</taxon>
    </lineage>
</organism>
<sequence length="350" mass="38630">MVFSIPIYRVSDVHAEKQQNARSVFPLTPSPPTTSSSSFSSSGRLIVEEECSSSLSKRSHYIDEYADQQQHYFSSERQGKQPLKQSPSSPSSSYRYNKPRYYGSTMDHPDAALLGVPKPSKSIGTSKSIHSISSIGSDASFKTAISTQQQKNSTKETTTHFVDDITMPSTPPHTTVSPNDNDEGLYLLWTHQLLRERGFKPSPCRYKEDNVQILAENDNDIMNDDNGDDDSDDTRSTDSSLTNGEDRESSLLLTSPDLVDYESKMRMYSSYNSCASSFAGPQQQDYFYQRPSTSSSMRHSSFASTSAAAAAVRYAESPTTTTVGDGEEANSTSFFASFFGACFSCNNGRH</sequence>
<comment type="caution">
    <text evidence="2">The sequence shown here is derived from an EMBL/GenBank/DDBJ whole genome shotgun (WGS) entry which is preliminary data.</text>
</comment>
<feature type="compositionally biased region" description="Acidic residues" evidence="1">
    <location>
        <begin position="217"/>
        <end position="232"/>
    </location>
</feature>
<feature type="region of interest" description="Disordered" evidence="1">
    <location>
        <begin position="216"/>
        <end position="250"/>
    </location>
</feature>
<protein>
    <submittedName>
        <fullName evidence="2">Uncharacterized protein</fullName>
    </submittedName>
</protein>
<dbReference type="EMBL" id="JAEPRB010000104">
    <property type="protein sequence ID" value="KAG2221590.1"/>
    <property type="molecule type" value="Genomic_DNA"/>
</dbReference>
<dbReference type="AlphaFoldDB" id="A0A8H7S2R4"/>
<dbReference type="OrthoDB" id="2259008at2759"/>
<feature type="region of interest" description="Disordered" evidence="1">
    <location>
        <begin position="72"/>
        <end position="102"/>
    </location>
</feature>
<keyword evidence="3" id="KW-1185">Reference proteome</keyword>
<evidence type="ECO:0000256" key="1">
    <source>
        <dbReference type="SAM" id="MobiDB-lite"/>
    </source>
</evidence>
<evidence type="ECO:0000313" key="3">
    <source>
        <dbReference type="Proteomes" id="UP000646827"/>
    </source>
</evidence>